<reference evidence="3" key="1">
    <citation type="submission" date="2015-11" db="EMBL/GenBank/DDBJ databases">
        <title>De novo transcriptome assembly of four potential Pierce s Disease insect vectors from Arizona vineyards.</title>
        <authorList>
            <person name="Tassone E.E."/>
        </authorList>
    </citation>
    <scope>NUCLEOTIDE SEQUENCE</scope>
</reference>
<feature type="transmembrane region" description="Helical" evidence="1">
    <location>
        <begin position="56"/>
        <end position="77"/>
    </location>
</feature>
<dbReference type="AlphaFoldDB" id="A0A1B6LZR3"/>
<keyword evidence="1" id="KW-0472">Membrane</keyword>
<proteinExistence type="predicted"/>
<feature type="transmembrane region" description="Helical" evidence="1">
    <location>
        <begin position="123"/>
        <end position="147"/>
    </location>
</feature>
<evidence type="ECO:0000259" key="2">
    <source>
        <dbReference type="Pfam" id="PF22954"/>
    </source>
</evidence>
<name>A0A1B6LZR3_9HEMI</name>
<organism evidence="3">
    <name type="scientific">Graphocephala atropunctata</name>
    <dbReference type="NCBI Taxonomy" id="36148"/>
    <lineage>
        <taxon>Eukaryota</taxon>
        <taxon>Metazoa</taxon>
        <taxon>Ecdysozoa</taxon>
        <taxon>Arthropoda</taxon>
        <taxon>Hexapoda</taxon>
        <taxon>Insecta</taxon>
        <taxon>Pterygota</taxon>
        <taxon>Neoptera</taxon>
        <taxon>Paraneoptera</taxon>
        <taxon>Hemiptera</taxon>
        <taxon>Auchenorrhyncha</taxon>
        <taxon>Membracoidea</taxon>
        <taxon>Cicadellidae</taxon>
        <taxon>Cicadellinae</taxon>
        <taxon>Cicadellini</taxon>
        <taxon>Graphocephala</taxon>
    </lineage>
</organism>
<dbReference type="InterPro" id="IPR054291">
    <property type="entry name" value="DUF7027"/>
</dbReference>
<feature type="domain" description="DUF7027" evidence="2">
    <location>
        <begin position="19"/>
        <end position="110"/>
    </location>
</feature>
<dbReference type="EMBL" id="GEBQ01010800">
    <property type="protein sequence ID" value="JAT29177.1"/>
    <property type="molecule type" value="Transcribed_RNA"/>
</dbReference>
<feature type="transmembrane region" description="Helical" evidence="1">
    <location>
        <begin position="23"/>
        <end position="44"/>
    </location>
</feature>
<accession>A0A1B6LZR3</accession>
<dbReference type="PANTHER" id="PTHR36694:SF11">
    <property type="entry name" value="LP21121P-RELATED"/>
    <property type="match status" value="1"/>
</dbReference>
<evidence type="ECO:0000256" key="1">
    <source>
        <dbReference type="SAM" id="Phobius"/>
    </source>
</evidence>
<sequence>MAISIPRVTSCCGCASLQTGAKIFAFMSMVGCIMLVILSGWEISIIRTHAPKETEAVAMLAVDIGLQLIQAGTSVLLLQGVYQEKAKPILPWLVTTTVMAIVEAFFMSSLFNRLFFYSGSESYHWLEATSIFLVDDIYGLLVVYSYYKSLAP</sequence>
<protein>
    <recommendedName>
        <fullName evidence="2">DUF7027 domain-containing protein</fullName>
    </recommendedName>
</protein>
<keyword evidence="1" id="KW-1133">Transmembrane helix</keyword>
<evidence type="ECO:0000313" key="3">
    <source>
        <dbReference type="EMBL" id="JAT29177.1"/>
    </source>
</evidence>
<keyword evidence="1" id="KW-0812">Transmembrane</keyword>
<feature type="transmembrane region" description="Helical" evidence="1">
    <location>
        <begin position="89"/>
        <end position="111"/>
    </location>
</feature>
<dbReference type="PANTHER" id="PTHR36694">
    <property type="entry name" value="PASIFLORA 1, ISOFORM A-RELATED"/>
    <property type="match status" value="1"/>
</dbReference>
<dbReference type="Pfam" id="PF22954">
    <property type="entry name" value="DUF7027"/>
    <property type="match status" value="1"/>
</dbReference>
<gene>
    <name evidence="3" type="ORF">g.12887</name>
</gene>